<dbReference type="Ensembl" id="ENSSFOT00015031218.2">
    <property type="protein sequence ID" value="ENSSFOP00015030869.2"/>
    <property type="gene ID" value="ENSSFOG00015019792.2"/>
</dbReference>
<comment type="subcellular location">
    <subcellularLocation>
        <location evidence="1 6">Membrane</location>
        <topology evidence="1 6">Multi-pass membrane protein</topology>
    </subcellularLocation>
</comment>
<feature type="compositionally biased region" description="Basic and acidic residues" evidence="7">
    <location>
        <begin position="869"/>
        <end position="879"/>
    </location>
</feature>
<keyword evidence="4 6" id="KW-1133">Transmembrane helix</keyword>
<proteinExistence type="inferred from homology"/>
<keyword evidence="5 6" id="KW-0472">Membrane</keyword>
<evidence type="ECO:0000256" key="1">
    <source>
        <dbReference type="ARBA" id="ARBA00004141"/>
    </source>
</evidence>
<sequence length="1000" mass="114153">MSLLDKLFGKRLLQAGRHIMSHKSWMKTVPTENCDVLMTFPDSTDDHTLLWLLNHIRLGIPELIIQIRHHKQTRVYAFFVTATYENLLRGAEEMGLRKAVKPEFGGGTRSFSCEEDYIYENIESELCFFTSQERQSIIKYWLDNLRAKQGETLHNINFLEGQPIIPELKARGVIQQVFPLHEQRILSQLMKSWVQAVCEKQPLDDICDYFGVKIAMYFAWLGFYTTSMLYPAVIGFVLWMLTESDQTSRDICCVVFALFNVVWATLFLERWKRRGAELAYKWGTLDTPAESLEEPRPQFRGVKRCSPVTGCEEFYYPPWKRRVFRWLVSLPICILCLSFVFLAMLICFELQEFVMGIKELPRVARFIPKIMLAITVTACDEVYRKIACWLNDMENYRLQSAYEKNLIIKMVLFQFVNSYLSLFYIGFYLKDMERLKEMLATLLIIRQFLQNVKEVLQPYLYERHKLGDLTFRAVWNLLLSALLKYGRLAAGKAQVSPTEQAMPGPGLRGTRPGCLNGGCGVPEEEEQEDSGKHSEEENEEESLIDCGLKLRKVSFIEKVERKPGAVLTQTEDNFLEEGSPTMVEKGMDPSSIFEMCDDDEDNGILEPKDISGETLAAPLPASPESTISLRHRRRGRSLEREDSKTKRDSWIDPPEDNEPITLTQAEIESCMQKYEVCVFKLFPESFFYLDFPEMAIISIVILEHFAILLKYIIHVAIPDIPSWVADEMAKLEYQRREAFKKHERQAQQHYQQQQRRKREEEERQRQAEYQARRERERDEGKPDSGGGGDHHHDKSHGGKVRSAGGGGASSAIGDKPKRPSSLLANNNVMKLKQIIPLQSKFSSGTARSPQSPTGSEPKLPGFLSFKFLKSPENKKEAEKSQSPSKSFNPGKLFNFGKSEGGICLNGAQQTKSGDTLQAPDKQPTRSDLNGVPDEIPSPGGEGGENGHSIDSEPPELDSFPIPPHNPLSAIHTGMHELRFLSFSSLFQKGNSQYLLIYSIV</sequence>
<feature type="transmembrane region" description="Helical" evidence="6">
    <location>
        <begin position="406"/>
        <end position="429"/>
    </location>
</feature>
<dbReference type="PANTHER" id="PTHR12308:SF33">
    <property type="entry name" value="ANOCTAMIN"/>
    <property type="match status" value="1"/>
</dbReference>
<reference evidence="9" key="2">
    <citation type="submission" date="2025-08" db="UniProtKB">
        <authorList>
            <consortium name="Ensembl"/>
        </authorList>
    </citation>
    <scope>IDENTIFICATION</scope>
</reference>
<evidence type="ECO:0000256" key="7">
    <source>
        <dbReference type="SAM" id="MobiDB-lite"/>
    </source>
</evidence>
<comment type="caution">
    <text evidence="6">Lacks conserved residue(s) required for the propagation of feature annotation.</text>
</comment>
<accession>A0A8C9V6V9</accession>
<dbReference type="GO" id="GO:0005886">
    <property type="term" value="C:plasma membrane"/>
    <property type="evidence" value="ECO:0007669"/>
    <property type="project" value="TreeGrafter"/>
</dbReference>
<reference evidence="9" key="3">
    <citation type="submission" date="2025-09" db="UniProtKB">
        <authorList>
            <consortium name="Ensembl"/>
        </authorList>
    </citation>
    <scope>IDENTIFICATION</scope>
</reference>
<dbReference type="Proteomes" id="UP000694397">
    <property type="component" value="Chromosome 9"/>
</dbReference>
<feature type="region of interest" description="Disordered" evidence="7">
    <location>
        <begin position="838"/>
        <end position="891"/>
    </location>
</feature>
<name>A0A8C9V6V9_SCLFO</name>
<evidence type="ECO:0000256" key="5">
    <source>
        <dbReference type="ARBA" id="ARBA00023136"/>
    </source>
</evidence>
<dbReference type="PANTHER" id="PTHR12308">
    <property type="entry name" value="ANOCTAMIN"/>
    <property type="match status" value="1"/>
</dbReference>
<feature type="region of interest" description="Disordered" evidence="7">
    <location>
        <begin position="740"/>
        <end position="822"/>
    </location>
</feature>
<dbReference type="Pfam" id="PF04547">
    <property type="entry name" value="Anoctamin"/>
    <property type="match status" value="1"/>
</dbReference>
<feature type="compositionally biased region" description="Basic and acidic residues" evidence="7">
    <location>
        <begin position="757"/>
        <end position="796"/>
    </location>
</feature>
<evidence type="ECO:0000256" key="3">
    <source>
        <dbReference type="ARBA" id="ARBA00022692"/>
    </source>
</evidence>
<gene>
    <name evidence="9" type="primary">ANO8</name>
    <name evidence="9" type="synonym">ano8b</name>
</gene>
<dbReference type="AlphaFoldDB" id="A0A8C9V6V9"/>
<feature type="compositionally biased region" description="Polar residues" evidence="7">
    <location>
        <begin position="839"/>
        <end position="854"/>
    </location>
</feature>
<evidence type="ECO:0000256" key="6">
    <source>
        <dbReference type="RuleBase" id="RU280814"/>
    </source>
</evidence>
<feature type="transmembrane region" description="Helical" evidence="6">
    <location>
        <begin position="251"/>
        <end position="268"/>
    </location>
</feature>
<feature type="region of interest" description="Disordered" evidence="7">
    <location>
        <begin position="496"/>
        <end position="542"/>
    </location>
</feature>
<protein>
    <recommendedName>
        <fullName evidence="6">Anoctamin</fullName>
    </recommendedName>
</protein>
<feature type="transmembrane region" description="Helical" evidence="6">
    <location>
        <begin position="323"/>
        <end position="348"/>
    </location>
</feature>
<organism evidence="9 10">
    <name type="scientific">Scleropages formosus</name>
    <name type="common">Asian bonytongue</name>
    <name type="synonym">Osteoglossum formosum</name>
    <dbReference type="NCBI Taxonomy" id="113540"/>
    <lineage>
        <taxon>Eukaryota</taxon>
        <taxon>Metazoa</taxon>
        <taxon>Chordata</taxon>
        <taxon>Craniata</taxon>
        <taxon>Vertebrata</taxon>
        <taxon>Euteleostomi</taxon>
        <taxon>Actinopterygii</taxon>
        <taxon>Neopterygii</taxon>
        <taxon>Teleostei</taxon>
        <taxon>Osteoglossocephala</taxon>
        <taxon>Osteoglossomorpha</taxon>
        <taxon>Osteoglossiformes</taxon>
        <taxon>Osteoglossidae</taxon>
        <taxon>Scleropages</taxon>
    </lineage>
</organism>
<evidence type="ECO:0000256" key="4">
    <source>
        <dbReference type="ARBA" id="ARBA00022989"/>
    </source>
</evidence>
<evidence type="ECO:0000313" key="10">
    <source>
        <dbReference type="Proteomes" id="UP000694397"/>
    </source>
</evidence>
<dbReference type="GeneTree" id="ENSGT00940000157019"/>
<comment type="similarity">
    <text evidence="2 6">Belongs to the anoctamin family.</text>
</comment>
<reference evidence="9 10" key="1">
    <citation type="submission" date="2019-04" db="EMBL/GenBank/DDBJ databases">
        <authorList>
            <consortium name="Wellcome Sanger Institute Data Sharing"/>
        </authorList>
    </citation>
    <scope>NUCLEOTIDE SEQUENCE [LARGE SCALE GENOMIC DNA]</scope>
</reference>
<evidence type="ECO:0000313" key="9">
    <source>
        <dbReference type="Ensembl" id="ENSSFOP00015030869.2"/>
    </source>
</evidence>
<evidence type="ECO:0000259" key="8">
    <source>
        <dbReference type="Pfam" id="PF04547"/>
    </source>
</evidence>
<feature type="compositionally biased region" description="Basic and acidic residues" evidence="7">
    <location>
        <begin position="636"/>
        <end position="650"/>
    </location>
</feature>
<feature type="region of interest" description="Disordered" evidence="7">
    <location>
        <begin position="612"/>
        <end position="657"/>
    </location>
</feature>
<feature type="domain" description="Anoctamin transmembrane" evidence="8">
    <location>
        <begin position="206"/>
        <end position="525"/>
    </location>
</feature>
<feature type="compositionally biased region" description="Polar residues" evidence="7">
    <location>
        <begin position="906"/>
        <end position="915"/>
    </location>
</feature>
<dbReference type="InterPro" id="IPR049452">
    <property type="entry name" value="Anoctamin_TM"/>
</dbReference>
<feature type="region of interest" description="Disordered" evidence="7">
    <location>
        <begin position="903"/>
        <end position="963"/>
    </location>
</feature>
<dbReference type="GO" id="GO:0005254">
    <property type="term" value="F:chloride channel activity"/>
    <property type="evidence" value="ECO:0007669"/>
    <property type="project" value="TreeGrafter"/>
</dbReference>
<dbReference type="InterPro" id="IPR007632">
    <property type="entry name" value="Anoctamin"/>
</dbReference>
<keyword evidence="3 6" id="KW-0812">Transmembrane</keyword>
<keyword evidence="10" id="KW-1185">Reference proteome</keyword>
<feature type="transmembrane region" description="Helical" evidence="6">
    <location>
        <begin position="217"/>
        <end position="239"/>
    </location>
</feature>
<evidence type="ECO:0000256" key="2">
    <source>
        <dbReference type="ARBA" id="ARBA00009671"/>
    </source>
</evidence>